<dbReference type="Pfam" id="PF00535">
    <property type="entry name" value="Glycos_transf_2"/>
    <property type="match status" value="1"/>
</dbReference>
<dbReference type="CDD" id="cd06423">
    <property type="entry name" value="CESA_like"/>
    <property type="match status" value="1"/>
</dbReference>
<evidence type="ECO:0000313" key="7">
    <source>
        <dbReference type="Proteomes" id="UP001595847"/>
    </source>
</evidence>
<accession>A0ABV8FQX6</accession>
<gene>
    <name evidence="6" type="ORF">ACFOVU_20320</name>
</gene>
<evidence type="ECO:0000256" key="4">
    <source>
        <dbReference type="SAM" id="Phobius"/>
    </source>
</evidence>
<dbReference type="EMBL" id="JBHSBH010000013">
    <property type="protein sequence ID" value="MFC3998282.1"/>
    <property type="molecule type" value="Genomic_DNA"/>
</dbReference>
<feature type="transmembrane region" description="Helical" evidence="4">
    <location>
        <begin position="398"/>
        <end position="425"/>
    </location>
</feature>
<proteinExistence type="inferred from homology"/>
<sequence length="476" mass="51553">MRTARFIGDQVAGLLAFAVTATVFVLWLRYGFGAAGGPGPLFLWLSVGMNLLAWTLIGLVRLGDDSLRALARPSGGAAAAASRTGPGATGGGDGGAGGAAPLSLAVVIPAHNEEPVIDGAIASALRLFPRWDIYVVSDSSHDSTADIAAETGVNVLELLNNRGKAGALEAVIEEFDLTGTYDGVVILDADTELHAGYVEGVRAQLRDPAVAAVAGFVVAEWKPHERTVVGRLISAYRDRLYWMLQYLLRYGQTWRRTSVPFIVPGFASTYRSSALKKIDINPSGLVIEDFNMTFEVHRKRLGRISMHPGTKAYSQDPFTLADYVSQVRRWTLGFWQTVRRHGVWPGLFWFALFFYILEVVLVAVLLLAAVGFAVLLLLPDATGGLVLRWGVYEGGYDAVTAVLPLTAVAVGLFVPDYLLTCVLAAVRRRPGYLVYGLFFLPVRVIDAYLTLRTIPQAWTVGSNGRWTSPNRAAARL</sequence>
<keyword evidence="4" id="KW-0472">Membrane</keyword>
<keyword evidence="4" id="KW-0812">Transmembrane</keyword>
<keyword evidence="4" id="KW-1133">Transmembrane helix</keyword>
<evidence type="ECO:0000259" key="5">
    <source>
        <dbReference type="Pfam" id="PF00535"/>
    </source>
</evidence>
<dbReference type="Proteomes" id="UP001595847">
    <property type="component" value="Unassembled WGS sequence"/>
</dbReference>
<comment type="caution">
    <text evidence="6">The sequence shown here is derived from an EMBL/GenBank/DDBJ whole genome shotgun (WGS) entry which is preliminary data.</text>
</comment>
<evidence type="ECO:0000256" key="2">
    <source>
        <dbReference type="ARBA" id="ARBA00022676"/>
    </source>
</evidence>
<dbReference type="PANTHER" id="PTHR43630">
    <property type="entry name" value="POLY-BETA-1,6-N-ACETYL-D-GLUCOSAMINE SYNTHASE"/>
    <property type="match status" value="1"/>
</dbReference>
<dbReference type="EC" id="2.4.-.-" evidence="6"/>
<keyword evidence="3 6" id="KW-0808">Transferase</keyword>
<keyword evidence="2 6" id="KW-0328">Glycosyltransferase</keyword>
<reference evidence="7" key="1">
    <citation type="journal article" date="2019" name="Int. J. Syst. Evol. Microbiol.">
        <title>The Global Catalogue of Microorganisms (GCM) 10K type strain sequencing project: providing services to taxonomists for standard genome sequencing and annotation.</title>
        <authorList>
            <consortium name="The Broad Institute Genomics Platform"/>
            <consortium name="The Broad Institute Genome Sequencing Center for Infectious Disease"/>
            <person name="Wu L."/>
            <person name="Ma J."/>
        </authorList>
    </citation>
    <scope>NUCLEOTIDE SEQUENCE [LARGE SCALE GENOMIC DNA]</scope>
    <source>
        <strain evidence="7">TBRC 1826</strain>
    </source>
</reference>
<organism evidence="6 7">
    <name type="scientific">Nocardiopsis sediminis</name>
    <dbReference type="NCBI Taxonomy" id="1778267"/>
    <lineage>
        <taxon>Bacteria</taxon>
        <taxon>Bacillati</taxon>
        <taxon>Actinomycetota</taxon>
        <taxon>Actinomycetes</taxon>
        <taxon>Streptosporangiales</taxon>
        <taxon>Nocardiopsidaceae</taxon>
        <taxon>Nocardiopsis</taxon>
    </lineage>
</organism>
<feature type="transmembrane region" description="Helical" evidence="4">
    <location>
        <begin position="347"/>
        <end position="378"/>
    </location>
</feature>
<dbReference type="SUPFAM" id="SSF53448">
    <property type="entry name" value="Nucleotide-diphospho-sugar transferases"/>
    <property type="match status" value="1"/>
</dbReference>
<feature type="transmembrane region" description="Helical" evidence="4">
    <location>
        <begin position="432"/>
        <end position="451"/>
    </location>
</feature>
<keyword evidence="7" id="KW-1185">Reference proteome</keyword>
<evidence type="ECO:0000313" key="6">
    <source>
        <dbReference type="EMBL" id="MFC3998282.1"/>
    </source>
</evidence>
<feature type="domain" description="Glycosyltransferase 2-like" evidence="5">
    <location>
        <begin position="106"/>
        <end position="273"/>
    </location>
</feature>
<protein>
    <submittedName>
        <fullName evidence="6">Glycosyltransferase family 2 protein</fullName>
        <ecNumber evidence="6">2.4.-.-</ecNumber>
    </submittedName>
</protein>
<dbReference type="GO" id="GO:0016757">
    <property type="term" value="F:glycosyltransferase activity"/>
    <property type="evidence" value="ECO:0007669"/>
    <property type="project" value="UniProtKB-KW"/>
</dbReference>
<name>A0ABV8FQX6_9ACTN</name>
<feature type="transmembrane region" description="Helical" evidence="4">
    <location>
        <begin position="42"/>
        <end position="62"/>
    </location>
</feature>
<evidence type="ECO:0000256" key="1">
    <source>
        <dbReference type="ARBA" id="ARBA00006739"/>
    </source>
</evidence>
<evidence type="ECO:0000256" key="3">
    <source>
        <dbReference type="ARBA" id="ARBA00022679"/>
    </source>
</evidence>
<comment type="similarity">
    <text evidence="1">Belongs to the glycosyltransferase 2 family.</text>
</comment>
<dbReference type="InterPro" id="IPR001173">
    <property type="entry name" value="Glyco_trans_2-like"/>
</dbReference>
<dbReference type="InterPro" id="IPR029044">
    <property type="entry name" value="Nucleotide-diphossugar_trans"/>
</dbReference>
<dbReference type="PANTHER" id="PTHR43630:SF1">
    <property type="entry name" value="POLY-BETA-1,6-N-ACETYL-D-GLUCOSAMINE SYNTHASE"/>
    <property type="match status" value="1"/>
</dbReference>
<dbReference type="RefSeq" id="WP_378536008.1">
    <property type="nucleotide sequence ID" value="NZ_JBHSBH010000013.1"/>
</dbReference>
<dbReference type="Gene3D" id="3.90.550.10">
    <property type="entry name" value="Spore Coat Polysaccharide Biosynthesis Protein SpsA, Chain A"/>
    <property type="match status" value="1"/>
</dbReference>
<feature type="transmembrane region" description="Helical" evidence="4">
    <location>
        <begin position="12"/>
        <end position="30"/>
    </location>
</feature>